<name>A0A8S2RU98_9BILA</name>
<dbReference type="EMBL" id="CAJNOK010024530">
    <property type="protein sequence ID" value="CAF1377857.1"/>
    <property type="molecule type" value="Genomic_DNA"/>
</dbReference>
<dbReference type="Gene3D" id="3.60.10.10">
    <property type="entry name" value="Endonuclease/exonuclease/phosphatase"/>
    <property type="match status" value="1"/>
</dbReference>
<proteinExistence type="predicted"/>
<dbReference type="SUPFAM" id="SSF56219">
    <property type="entry name" value="DNase I-like"/>
    <property type="match status" value="1"/>
</dbReference>
<dbReference type="InterPro" id="IPR005135">
    <property type="entry name" value="Endo/exonuclease/phosphatase"/>
</dbReference>
<feature type="domain" description="Endonuclease/exonuclease/phosphatase" evidence="1">
    <location>
        <begin position="21"/>
        <end position="157"/>
    </location>
</feature>
<dbReference type="AlphaFoldDB" id="A0A8S2RU98"/>
<dbReference type="Proteomes" id="UP000677228">
    <property type="component" value="Unassembled WGS sequence"/>
</dbReference>
<evidence type="ECO:0000313" key="2">
    <source>
        <dbReference type="EMBL" id="CAF1377857.1"/>
    </source>
</evidence>
<dbReference type="InterPro" id="IPR036691">
    <property type="entry name" value="Endo/exonu/phosph_ase_sf"/>
</dbReference>
<sequence>MFVKKNITIVEEGIYFVHQYQGYVPDDDIRCHARNIQYIKTENNGKQTAVMNFHGLWNGNGKTDTEDRIQQSTNILHITKNISENFVLSGDFNLLPDTKSIKMLEDVGLRNLIKEYGITSTRTSYYMKPDRYADYVFVTAGLEVTDFKALPEEVSDHAPLYTEVT</sequence>
<dbReference type="Pfam" id="PF03372">
    <property type="entry name" value="Exo_endo_phos"/>
    <property type="match status" value="1"/>
</dbReference>
<dbReference type="GO" id="GO:0003824">
    <property type="term" value="F:catalytic activity"/>
    <property type="evidence" value="ECO:0007669"/>
    <property type="project" value="InterPro"/>
</dbReference>
<protein>
    <recommendedName>
        <fullName evidence="1">Endonuclease/exonuclease/phosphatase domain-containing protein</fullName>
    </recommendedName>
</protein>
<dbReference type="Proteomes" id="UP000682733">
    <property type="component" value="Unassembled WGS sequence"/>
</dbReference>
<evidence type="ECO:0000313" key="4">
    <source>
        <dbReference type="Proteomes" id="UP000682733"/>
    </source>
</evidence>
<accession>A0A8S2RU98</accession>
<evidence type="ECO:0000313" key="3">
    <source>
        <dbReference type="EMBL" id="CAF4186592.1"/>
    </source>
</evidence>
<evidence type="ECO:0000259" key="1">
    <source>
        <dbReference type="Pfam" id="PF03372"/>
    </source>
</evidence>
<dbReference type="EMBL" id="CAJOBA010046215">
    <property type="protein sequence ID" value="CAF4186592.1"/>
    <property type="molecule type" value="Genomic_DNA"/>
</dbReference>
<organism evidence="3 4">
    <name type="scientific">Didymodactylos carnosus</name>
    <dbReference type="NCBI Taxonomy" id="1234261"/>
    <lineage>
        <taxon>Eukaryota</taxon>
        <taxon>Metazoa</taxon>
        <taxon>Spiralia</taxon>
        <taxon>Gnathifera</taxon>
        <taxon>Rotifera</taxon>
        <taxon>Eurotatoria</taxon>
        <taxon>Bdelloidea</taxon>
        <taxon>Philodinida</taxon>
        <taxon>Philodinidae</taxon>
        <taxon>Didymodactylos</taxon>
    </lineage>
</organism>
<gene>
    <name evidence="2" type="ORF">OVA965_LOCUS31974</name>
    <name evidence="3" type="ORF">TMI583_LOCUS32823</name>
</gene>
<comment type="caution">
    <text evidence="3">The sequence shown here is derived from an EMBL/GenBank/DDBJ whole genome shotgun (WGS) entry which is preliminary data.</text>
</comment>
<reference evidence="3" key="1">
    <citation type="submission" date="2021-02" db="EMBL/GenBank/DDBJ databases">
        <authorList>
            <person name="Nowell W R."/>
        </authorList>
    </citation>
    <scope>NUCLEOTIDE SEQUENCE</scope>
</reference>